<dbReference type="InterPro" id="IPR015915">
    <property type="entry name" value="Kelch-typ_b-propeller"/>
</dbReference>
<dbReference type="AlphaFoldDB" id="A0AAU9JGH2"/>
<dbReference type="SUPFAM" id="SSF50965">
    <property type="entry name" value="Galactose oxidase, central domain"/>
    <property type="match status" value="1"/>
</dbReference>
<evidence type="ECO:0000313" key="1">
    <source>
        <dbReference type="EMBL" id="CAG9323205.1"/>
    </source>
</evidence>
<sequence>MSEKSKNCFIKDCSAEPIVFCNCRSEQVFICKSHGILHCELEGKHHFSKIHIEIDKETRKATLKQLYKLKFDLQGYKSKIIQEELSLIKEIHSVAQKALKSLKAQNQQINEHISKVCNLKEIDNSKETTFIEALLKLSPKDLHKIQVIKSPELHINHISSDDIGQLFDLEEITNQNLKLDESEHLLKYIWHFSSTTLNVFDIKTLKEDKISLKMPNGETLDQYGAKCLIPDGSLFYSNGPITMIINPKHATKLLPNYSQENLNAWAIYKDGDVYLLGGSSNISAKFNLAKNRWTTLINMPINLANYTFGAIFKNNILLGSMSSDKILSYDLEIDSYSQISTPALSISTSKALFVENENVYLIEFSQHIFRSRDNLATWDNIGTSSILASNAPIISTPITYNHKVYFVNYYGIYSFDLKKKKIDNVIKLA</sequence>
<gene>
    <name evidence="1" type="ORF">BSTOLATCC_MIC33106</name>
</gene>
<organism evidence="1 2">
    <name type="scientific">Blepharisma stoltei</name>
    <dbReference type="NCBI Taxonomy" id="1481888"/>
    <lineage>
        <taxon>Eukaryota</taxon>
        <taxon>Sar</taxon>
        <taxon>Alveolata</taxon>
        <taxon>Ciliophora</taxon>
        <taxon>Postciliodesmatophora</taxon>
        <taxon>Heterotrichea</taxon>
        <taxon>Heterotrichida</taxon>
        <taxon>Blepharismidae</taxon>
        <taxon>Blepharisma</taxon>
    </lineage>
</organism>
<reference evidence="1" key="1">
    <citation type="submission" date="2021-09" db="EMBL/GenBank/DDBJ databases">
        <authorList>
            <consortium name="AG Swart"/>
            <person name="Singh M."/>
            <person name="Singh A."/>
            <person name="Seah K."/>
            <person name="Emmerich C."/>
        </authorList>
    </citation>
    <scope>NUCLEOTIDE SEQUENCE</scope>
    <source>
        <strain evidence="1">ATCC30299</strain>
    </source>
</reference>
<dbReference type="EMBL" id="CAJZBQ010000033">
    <property type="protein sequence ID" value="CAG9323205.1"/>
    <property type="molecule type" value="Genomic_DNA"/>
</dbReference>
<name>A0AAU9JGH2_9CILI</name>
<dbReference type="Proteomes" id="UP001162131">
    <property type="component" value="Unassembled WGS sequence"/>
</dbReference>
<evidence type="ECO:0000313" key="2">
    <source>
        <dbReference type="Proteomes" id="UP001162131"/>
    </source>
</evidence>
<dbReference type="Gene3D" id="2.120.10.80">
    <property type="entry name" value="Kelch-type beta propeller"/>
    <property type="match status" value="1"/>
</dbReference>
<dbReference type="InterPro" id="IPR011043">
    <property type="entry name" value="Gal_Oxase/kelch_b-propeller"/>
</dbReference>
<accession>A0AAU9JGH2</accession>
<protein>
    <submittedName>
        <fullName evidence="1">Uncharacterized protein</fullName>
    </submittedName>
</protein>
<comment type="caution">
    <text evidence="1">The sequence shown here is derived from an EMBL/GenBank/DDBJ whole genome shotgun (WGS) entry which is preliminary data.</text>
</comment>
<proteinExistence type="predicted"/>
<keyword evidence="2" id="KW-1185">Reference proteome</keyword>